<protein>
    <submittedName>
        <fullName evidence="2">Lactoylglutathione lyase and related lyase</fullName>
    </submittedName>
</protein>
<keyword evidence="3" id="KW-1185">Reference proteome</keyword>
<dbReference type="InterPro" id="IPR004360">
    <property type="entry name" value="Glyas_Fos-R_dOase_dom"/>
</dbReference>
<dbReference type="InterPro" id="IPR050383">
    <property type="entry name" value="GlyoxalaseI/FosfomycinResist"/>
</dbReference>
<keyword evidence="2" id="KW-0456">Lyase</keyword>
<dbReference type="PANTHER" id="PTHR21366:SF14">
    <property type="entry name" value="GLYOXALASE DOMAIN-CONTAINING PROTEIN 5"/>
    <property type="match status" value="1"/>
</dbReference>
<evidence type="ECO:0000259" key="1">
    <source>
        <dbReference type="PROSITE" id="PS51819"/>
    </source>
</evidence>
<dbReference type="Proteomes" id="UP000005233">
    <property type="component" value="Chromosome"/>
</dbReference>
<dbReference type="EMBL" id="CP003243">
    <property type="protein sequence ID" value="AFD00422.1"/>
    <property type="molecule type" value="Genomic_DNA"/>
</dbReference>
<dbReference type="GO" id="GO:0016829">
    <property type="term" value="F:lyase activity"/>
    <property type="evidence" value="ECO:0007669"/>
    <property type="project" value="UniProtKB-KW"/>
</dbReference>
<organism evidence="2 3">
    <name type="scientific">Methanocella conradii (strain DSM 24694 / JCM 17849 / CGMCC 1.5162 / HZ254)</name>
    <dbReference type="NCBI Taxonomy" id="1041930"/>
    <lineage>
        <taxon>Archaea</taxon>
        <taxon>Methanobacteriati</taxon>
        <taxon>Methanobacteriota</taxon>
        <taxon>Stenosarchaea group</taxon>
        <taxon>Methanomicrobia</taxon>
        <taxon>Methanocellales</taxon>
        <taxon>Methanocellaceae</taxon>
        <taxon>Methanocella</taxon>
    </lineage>
</organism>
<name>H8I8V1_METCZ</name>
<dbReference type="CDD" id="cd06587">
    <property type="entry name" value="VOC"/>
    <property type="match status" value="1"/>
</dbReference>
<dbReference type="SUPFAM" id="SSF54593">
    <property type="entry name" value="Glyoxalase/Bleomycin resistance protein/Dihydroxybiphenyl dioxygenase"/>
    <property type="match status" value="1"/>
</dbReference>
<gene>
    <name evidence="2" type="ordered locus">Mtc_1674</name>
</gene>
<dbReference type="OrthoDB" id="358887at2157"/>
<feature type="domain" description="VOC" evidence="1">
    <location>
        <begin position="14"/>
        <end position="130"/>
    </location>
</feature>
<evidence type="ECO:0000313" key="3">
    <source>
        <dbReference type="Proteomes" id="UP000005233"/>
    </source>
</evidence>
<evidence type="ECO:0000313" key="2">
    <source>
        <dbReference type="EMBL" id="AFD00422.1"/>
    </source>
</evidence>
<proteinExistence type="predicted"/>
<dbReference type="AlphaFoldDB" id="H8I8V1"/>
<dbReference type="HOGENOM" id="CLU_1901925_0_0_2"/>
<dbReference type="PROSITE" id="PS51819">
    <property type="entry name" value="VOC"/>
    <property type="match status" value="1"/>
</dbReference>
<dbReference type="InterPro" id="IPR029068">
    <property type="entry name" value="Glyas_Bleomycin-R_OHBP_Dase"/>
</dbReference>
<dbReference type="STRING" id="1041930.Mtc_1674"/>
<reference evidence="2 3" key="1">
    <citation type="journal article" date="2012" name="J. Bacteriol.">
        <title>Complete genome sequence of a thermophilic methanogen, Methanocella conradii HZ254, isolated from Chinese rice field soil.</title>
        <authorList>
            <person name="Lu Z."/>
            <person name="Lu Y."/>
        </authorList>
    </citation>
    <scope>NUCLEOTIDE SEQUENCE [LARGE SCALE GENOMIC DNA]</scope>
    <source>
        <strain evidence="3">DSM 24694 / JCM 17849 / CGMCC 1.5162 / HZ254</strain>
    </source>
</reference>
<dbReference type="GeneID" id="11971814"/>
<dbReference type="KEGG" id="mez:Mtc_1674"/>
<dbReference type="RefSeq" id="WP_014406253.1">
    <property type="nucleotide sequence ID" value="NC_017034.1"/>
</dbReference>
<dbReference type="PANTHER" id="PTHR21366">
    <property type="entry name" value="GLYOXALASE FAMILY PROTEIN"/>
    <property type="match status" value="1"/>
</dbReference>
<sequence>MHTVIAGEKVKTMGLCHIAIDVSDIERSLKFYTEMFDMDVLDRTDRFIHLRTHGGYDSFFLFRADGPVNPRKGGLTYMHFGFKVDDENFEKALEYINKYDVKVHPNPARGPGRYVYIEDPDGYVIQLEPGTCE</sequence>
<dbReference type="InterPro" id="IPR037523">
    <property type="entry name" value="VOC_core"/>
</dbReference>
<dbReference type="eggNOG" id="arCOG02708">
    <property type="taxonomic scope" value="Archaea"/>
</dbReference>
<accession>H8I8V1</accession>
<dbReference type="Gene3D" id="3.10.180.10">
    <property type="entry name" value="2,3-Dihydroxybiphenyl 1,2-Dioxygenase, domain 1"/>
    <property type="match status" value="1"/>
</dbReference>
<dbReference type="Pfam" id="PF00903">
    <property type="entry name" value="Glyoxalase"/>
    <property type="match status" value="1"/>
</dbReference>